<evidence type="ECO:0000256" key="1">
    <source>
        <dbReference type="SAM" id="SignalP"/>
    </source>
</evidence>
<organism evidence="2">
    <name type="scientific">Tetraodon nigroviridis</name>
    <name type="common">Spotted green pufferfish</name>
    <name type="synonym">Chelonodon nigroviridis</name>
    <dbReference type="NCBI Taxonomy" id="99883"/>
    <lineage>
        <taxon>Eukaryota</taxon>
        <taxon>Metazoa</taxon>
        <taxon>Chordata</taxon>
        <taxon>Craniata</taxon>
        <taxon>Vertebrata</taxon>
        <taxon>Euteleostomi</taxon>
        <taxon>Actinopterygii</taxon>
        <taxon>Neopterygii</taxon>
        <taxon>Teleostei</taxon>
        <taxon>Neoteleostei</taxon>
        <taxon>Acanthomorphata</taxon>
        <taxon>Eupercaria</taxon>
        <taxon>Tetraodontiformes</taxon>
        <taxon>Tetradontoidea</taxon>
        <taxon>Tetraodontidae</taxon>
        <taxon>Tetraodon</taxon>
    </lineage>
</organism>
<evidence type="ECO:0000313" key="2">
    <source>
        <dbReference type="EMBL" id="CAF95205.1"/>
    </source>
</evidence>
<feature type="chain" id="PRO_5004244039" evidence="1">
    <location>
        <begin position="17"/>
        <end position="89"/>
    </location>
</feature>
<dbReference type="KEGG" id="tng:GSTEN00011757G001"/>
<comment type="caution">
    <text evidence="2">The sequence shown here is derived from an EMBL/GenBank/DDBJ whole genome shotgun (WGS) entry which is preliminary data.</text>
</comment>
<dbReference type="AlphaFoldDB" id="Q4SVX7"/>
<dbReference type="OrthoDB" id="8895157at2759"/>
<feature type="signal peptide" evidence="1">
    <location>
        <begin position="1"/>
        <end position="16"/>
    </location>
</feature>
<dbReference type="EMBL" id="CAAE01013709">
    <property type="protein sequence ID" value="CAF95205.1"/>
    <property type="molecule type" value="Genomic_DNA"/>
</dbReference>
<reference evidence="2" key="2">
    <citation type="submission" date="2004-02" db="EMBL/GenBank/DDBJ databases">
        <authorList>
            <consortium name="Genoscope"/>
            <consortium name="Whitehead Institute Centre for Genome Research"/>
        </authorList>
    </citation>
    <scope>NUCLEOTIDE SEQUENCE</scope>
</reference>
<proteinExistence type="predicted"/>
<name>Q4SVX7_TETNG</name>
<accession>Q4SVX7</accession>
<sequence>MSVALATLCCSCVALSSFVPYVPNLDHVALAVAMLFALIYAQKFSYSADLHYTFEVIQKMIKDLDVGKRSNKAGALSERGPFIVLQNFI</sequence>
<keyword evidence="1" id="KW-0732">Signal</keyword>
<reference evidence="2" key="1">
    <citation type="journal article" date="2004" name="Nature">
        <title>Genome duplication in the teleost fish Tetraodon nigroviridis reveals the early vertebrate proto-karyotype.</title>
        <authorList>
            <person name="Jaillon O."/>
            <person name="Aury J.-M."/>
            <person name="Brunet F."/>
            <person name="Petit J.-L."/>
            <person name="Stange-Thomann N."/>
            <person name="Mauceli E."/>
            <person name="Bouneau L."/>
            <person name="Fischer C."/>
            <person name="Ozouf-Costaz C."/>
            <person name="Bernot A."/>
            <person name="Nicaud S."/>
            <person name="Jaffe D."/>
            <person name="Fisher S."/>
            <person name="Lutfalla G."/>
            <person name="Dossat C."/>
            <person name="Segurens B."/>
            <person name="Dasilva C."/>
            <person name="Salanoubat M."/>
            <person name="Levy M."/>
            <person name="Boudet N."/>
            <person name="Castellano S."/>
            <person name="Anthouard V."/>
            <person name="Jubin C."/>
            <person name="Castelli V."/>
            <person name="Katinka M."/>
            <person name="Vacherie B."/>
            <person name="Biemont C."/>
            <person name="Skalli Z."/>
            <person name="Cattolico L."/>
            <person name="Poulain J."/>
            <person name="De Berardinis V."/>
            <person name="Cruaud C."/>
            <person name="Duprat S."/>
            <person name="Brottier P."/>
            <person name="Coutanceau J.-P."/>
            <person name="Gouzy J."/>
            <person name="Parra G."/>
            <person name="Lardier G."/>
            <person name="Chapple C."/>
            <person name="McKernan K.J."/>
            <person name="McEwan P."/>
            <person name="Bosak S."/>
            <person name="Kellis M."/>
            <person name="Volff J.-N."/>
            <person name="Guigo R."/>
            <person name="Zody M.C."/>
            <person name="Mesirov J."/>
            <person name="Lindblad-Toh K."/>
            <person name="Birren B."/>
            <person name="Nusbaum C."/>
            <person name="Kahn D."/>
            <person name="Robinson-Rechavi M."/>
            <person name="Laudet V."/>
            <person name="Schachter V."/>
            <person name="Quetier F."/>
            <person name="Saurin W."/>
            <person name="Scarpelli C."/>
            <person name="Wincker P."/>
            <person name="Lander E.S."/>
            <person name="Weissenbach J."/>
            <person name="Roest Crollius H."/>
        </authorList>
    </citation>
    <scope>NUCLEOTIDE SEQUENCE [LARGE SCALE GENOMIC DNA]</scope>
</reference>
<protein>
    <submittedName>
        <fullName evidence="2">(spotted green pufferfish) hypothetical protein</fullName>
    </submittedName>
</protein>
<gene>
    <name evidence="2" type="ORF">GSTENG00011757001</name>
</gene>